<dbReference type="EMBL" id="JADOUF010000001">
    <property type="protein sequence ID" value="MBG6133946.1"/>
    <property type="molecule type" value="Genomic_DNA"/>
</dbReference>
<dbReference type="RefSeq" id="WP_197001241.1">
    <property type="nucleotide sequence ID" value="NZ_BONS01000041.1"/>
</dbReference>
<organism evidence="1 2">
    <name type="scientific">Longispora fulva</name>
    <dbReference type="NCBI Taxonomy" id="619741"/>
    <lineage>
        <taxon>Bacteria</taxon>
        <taxon>Bacillati</taxon>
        <taxon>Actinomycetota</taxon>
        <taxon>Actinomycetes</taxon>
        <taxon>Micromonosporales</taxon>
        <taxon>Micromonosporaceae</taxon>
        <taxon>Longispora</taxon>
    </lineage>
</organism>
<proteinExistence type="predicted"/>
<reference evidence="1" key="1">
    <citation type="submission" date="2020-11" db="EMBL/GenBank/DDBJ databases">
        <title>Sequencing the genomes of 1000 actinobacteria strains.</title>
        <authorList>
            <person name="Klenk H.-P."/>
        </authorList>
    </citation>
    <scope>NUCLEOTIDE SEQUENCE</scope>
    <source>
        <strain evidence="1">DSM 45356</strain>
    </source>
</reference>
<evidence type="ECO:0000313" key="2">
    <source>
        <dbReference type="Proteomes" id="UP000622552"/>
    </source>
</evidence>
<comment type="caution">
    <text evidence="1">The sequence shown here is derived from an EMBL/GenBank/DDBJ whole genome shotgun (WGS) entry which is preliminary data.</text>
</comment>
<accession>A0A8J7GAT3</accession>
<protein>
    <submittedName>
        <fullName evidence="1">Uncharacterized protein</fullName>
    </submittedName>
</protein>
<gene>
    <name evidence="1" type="ORF">IW245_000140</name>
</gene>
<dbReference type="Proteomes" id="UP000622552">
    <property type="component" value="Unassembled WGS sequence"/>
</dbReference>
<keyword evidence="2" id="KW-1185">Reference proteome</keyword>
<sequence>MDLEFVGAYVEGLDLALADLLIGSRSPALRARVAARVACDGLGVGYGLNLLLLVAREIALHRHLPDPTVRATRHNLLPGELDRAQAVADTARRHA</sequence>
<name>A0A8J7GAT3_9ACTN</name>
<dbReference type="AlphaFoldDB" id="A0A8J7GAT3"/>
<evidence type="ECO:0000313" key="1">
    <source>
        <dbReference type="EMBL" id="MBG6133946.1"/>
    </source>
</evidence>